<proteinExistence type="inferred from homology"/>
<keyword evidence="5" id="KW-1185">Reference proteome</keyword>
<dbReference type="InterPro" id="IPR032789">
    <property type="entry name" value="T2SS-T3SS_pil_N"/>
</dbReference>
<dbReference type="RefSeq" id="WP_232594882.1">
    <property type="nucleotide sequence ID" value="NZ_BSPD01000002.1"/>
</dbReference>
<dbReference type="InterPro" id="IPR001775">
    <property type="entry name" value="GspD/PilQ"/>
</dbReference>
<dbReference type="GO" id="GO:0009306">
    <property type="term" value="P:protein secretion"/>
    <property type="evidence" value="ECO:0007669"/>
    <property type="project" value="InterPro"/>
</dbReference>
<evidence type="ECO:0000313" key="4">
    <source>
        <dbReference type="EMBL" id="GLS24379.1"/>
    </source>
</evidence>
<dbReference type="InterPro" id="IPR004846">
    <property type="entry name" value="T2SS/T3SS_dom"/>
</dbReference>
<dbReference type="Pfam" id="PF13629">
    <property type="entry name" value="T2SS-T3SS_pil_N"/>
    <property type="match status" value="1"/>
</dbReference>
<dbReference type="PANTHER" id="PTHR30332:SF17">
    <property type="entry name" value="TYPE IV PILIATION SYSTEM PROTEIN DR_0774-RELATED"/>
    <property type="match status" value="1"/>
</dbReference>
<dbReference type="PANTHER" id="PTHR30332">
    <property type="entry name" value="PROBABLE GENERAL SECRETION PATHWAY PROTEIN D"/>
    <property type="match status" value="1"/>
</dbReference>
<dbReference type="AlphaFoldDB" id="A0AA37WKB4"/>
<feature type="domain" description="Type II/III secretion system secretin-like" evidence="2">
    <location>
        <begin position="250"/>
        <end position="405"/>
    </location>
</feature>
<reference evidence="4 5" key="1">
    <citation type="journal article" date="2014" name="Int. J. Syst. Evol. Microbiol.">
        <title>Complete genome sequence of Corynebacterium casei LMG S-19264T (=DSM 44701T), isolated from a smear-ripened cheese.</title>
        <authorList>
            <consortium name="US DOE Joint Genome Institute (JGI-PGF)"/>
            <person name="Walter F."/>
            <person name="Albersmeier A."/>
            <person name="Kalinowski J."/>
            <person name="Ruckert C."/>
        </authorList>
    </citation>
    <scope>NUCLEOTIDE SEQUENCE [LARGE SCALE GENOMIC DNA]</scope>
    <source>
        <strain evidence="4 5">NBRC 110095</strain>
    </source>
</reference>
<feature type="domain" description="Pilus formation protein N-terminal" evidence="3">
    <location>
        <begin position="24"/>
        <end position="91"/>
    </location>
</feature>
<name>A0AA37WKB4_9GAMM</name>
<evidence type="ECO:0000259" key="2">
    <source>
        <dbReference type="Pfam" id="PF00263"/>
    </source>
</evidence>
<dbReference type="EMBL" id="BSPD01000002">
    <property type="protein sequence ID" value="GLS24379.1"/>
    <property type="molecule type" value="Genomic_DNA"/>
</dbReference>
<protein>
    <submittedName>
        <fullName evidence="4">Type II secretion system protein</fullName>
    </submittedName>
</protein>
<sequence length="437" mass="48190">MKINQLFLGFFFLLFASSVIGEKHTAVNIQVGEVRIIEVPDVEQVAIGNEKVFSYRPLENGEFVLIGNIPGRSSLHIWQKGGRQRTYTVNVISSESSGNFQLARYLASTISGLNAYENDGKIIFSGDISVEHKENFLSILSQFDSPISLVTYSSFELAPVVRLDVMLLEIKQRAVKDLGIDWDDAISGPVLGVRKIFTRNDYFSFVREGPNETNGGFSSLFGEGSTVPNDYNFYKYSAFTSHIGSIINLLQESGDAKVISAPKLMAKSGESASFLSGGEFPVSVVNTLGQSEIEFKEYGVRLDIAPTVDDRENINTFIFTELSSIDFANAVNGVPGLIARNSETTINLRSGETFAISGLSLAEKASQERKLPLLGDIPVLGNLFKNDSNNSDSTELVILVTPYILTPKSKRNEALIEAGSPLRDEFKKFNWRMKLLE</sequence>
<evidence type="ECO:0000256" key="1">
    <source>
        <dbReference type="RuleBase" id="RU004003"/>
    </source>
</evidence>
<evidence type="ECO:0000313" key="5">
    <source>
        <dbReference type="Proteomes" id="UP001156870"/>
    </source>
</evidence>
<accession>A0AA37WKB4</accession>
<dbReference type="Proteomes" id="UP001156870">
    <property type="component" value="Unassembled WGS sequence"/>
</dbReference>
<dbReference type="PRINTS" id="PR00811">
    <property type="entry name" value="BCTERIALGSPD"/>
</dbReference>
<dbReference type="InterPro" id="IPR050810">
    <property type="entry name" value="Bact_Secretion_Sys_Channel"/>
</dbReference>
<evidence type="ECO:0000259" key="3">
    <source>
        <dbReference type="Pfam" id="PF13629"/>
    </source>
</evidence>
<comment type="caution">
    <text evidence="4">The sequence shown here is derived from an EMBL/GenBank/DDBJ whole genome shotgun (WGS) entry which is preliminary data.</text>
</comment>
<dbReference type="Pfam" id="PF00263">
    <property type="entry name" value="Secretin"/>
    <property type="match status" value="1"/>
</dbReference>
<dbReference type="GO" id="GO:0015627">
    <property type="term" value="C:type II protein secretion system complex"/>
    <property type="evidence" value="ECO:0007669"/>
    <property type="project" value="TreeGrafter"/>
</dbReference>
<comment type="similarity">
    <text evidence="1">Belongs to the bacterial secretin family.</text>
</comment>
<organism evidence="4 5">
    <name type="scientific">Marinibactrum halimedae</name>
    <dbReference type="NCBI Taxonomy" id="1444977"/>
    <lineage>
        <taxon>Bacteria</taxon>
        <taxon>Pseudomonadati</taxon>
        <taxon>Pseudomonadota</taxon>
        <taxon>Gammaproteobacteria</taxon>
        <taxon>Cellvibrionales</taxon>
        <taxon>Cellvibrionaceae</taxon>
        <taxon>Marinibactrum</taxon>
    </lineage>
</organism>
<gene>
    <name evidence="4" type="ORF">GCM10007877_00900</name>
</gene>